<evidence type="ECO:0000313" key="2">
    <source>
        <dbReference type="EMBL" id="MEE6186021.1"/>
    </source>
</evidence>
<dbReference type="Proteomes" id="UP001357452">
    <property type="component" value="Unassembled WGS sequence"/>
</dbReference>
<proteinExistence type="predicted"/>
<keyword evidence="1" id="KW-0732">Signal</keyword>
<evidence type="ECO:0000313" key="3">
    <source>
        <dbReference type="Proteomes" id="UP001357452"/>
    </source>
</evidence>
<organism evidence="2 3">
    <name type="scientific">Niabella digestorum</name>
    <dbReference type="NCBI Taxonomy" id="3117701"/>
    <lineage>
        <taxon>Bacteria</taxon>
        <taxon>Pseudomonadati</taxon>
        <taxon>Bacteroidota</taxon>
        <taxon>Chitinophagia</taxon>
        <taxon>Chitinophagales</taxon>
        <taxon>Chitinophagaceae</taxon>
        <taxon>Niabella</taxon>
    </lineage>
</organism>
<gene>
    <name evidence="2" type="ORF">V2H41_01920</name>
</gene>
<dbReference type="EMBL" id="JAZGLY010000001">
    <property type="protein sequence ID" value="MEE6186021.1"/>
    <property type="molecule type" value="Genomic_DNA"/>
</dbReference>
<protein>
    <submittedName>
        <fullName evidence="2">Uncharacterized protein</fullName>
    </submittedName>
</protein>
<reference evidence="2 3" key="1">
    <citation type="submission" date="2024-01" db="EMBL/GenBank/DDBJ databases">
        <title>Niabella digestum sp. nov., isolated from waste digestion system.</title>
        <authorList>
            <person name="Zhang L."/>
        </authorList>
    </citation>
    <scope>NUCLEOTIDE SEQUENCE [LARGE SCALE GENOMIC DNA]</scope>
    <source>
        <strain evidence="2 3">A18</strain>
    </source>
</reference>
<evidence type="ECO:0000256" key="1">
    <source>
        <dbReference type="SAM" id="SignalP"/>
    </source>
</evidence>
<feature type="chain" id="PRO_5045922772" evidence="1">
    <location>
        <begin position="25"/>
        <end position="136"/>
    </location>
</feature>
<name>A0ABU7RDG7_9BACT</name>
<feature type="signal peptide" evidence="1">
    <location>
        <begin position="1"/>
        <end position="24"/>
    </location>
</feature>
<keyword evidence="3" id="KW-1185">Reference proteome</keyword>
<comment type="caution">
    <text evidence="2">The sequence shown here is derived from an EMBL/GenBank/DDBJ whole genome shotgun (WGS) entry which is preliminary data.</text>
</comment>
<dbReference type="RefSeq" id="WP_330973426.1">
    <property type="nucleotide sequence ID" value="NZ_JAZGLY010000001.1"/>
</dbReference>
<sequence length="136" mass="15318">MKKYFSKSKFIALLAITLVTTTVAASVFTVKLKNDTTPDLEYVGDVNNLPVYRLSLKNKTNDRYFVSVTDKEGNVIYCQEVEGANIVRNYQFNSQEHSDEYELTLTVTDLKGKTVASYDISKSNKVVSEVSVNEVK</sequence>
<accession>A0ABU7RDG7</accession>